<organism evidence="1 2">
    <name type="scientific">Corynespora cassiicola Philippines</name>
    <dbReference type="NCBI Taxonomy" id="1448308"/>
    <lineage>
        <taxon>Eukaryota</taxon>
        <taxon>Fungi</taxon>
        <taxon>Dikarya</taxon>
        <taxon>Ascomycota</taxon>
        <taxon>Pezizomycotina</taxon>
        <taxon>Dothideomycetes</taxon>
        <taxon>Pleosporomycetidae</taxon>
        <taxon>Pleosporales</taxon>
        <taxon>Corynesporascaceae</taxon>
        <taxon>Corynespora</taxon>
    </lineage>
</organism>
<evidence type="ECO:0000313" key="2">
    <source>
        <dbReference type="Proteomes" id="UP000240883"/>
    </source>
</evidence>
<name>A0A2T2NGS0_CORCC</name>
<keyword evidence="2" id="KW-1185">Reference proteome</keyword>
<reference evidence="1 2" key="1">
    <citation type="journal article" date="2018" name="Front. Microbiol.">
        <title>Genome-Wide Analysis of Corynespora cassiicola Leaf Fall Disease Putative Effectors.</title>
        <authorList>
            <person name="Lopez D."/>
            <person name="Ribeiro S."/>
            <person name="Label P."/>
            <person name="Fumanal B."/>
            <person name="Venisse J.S."/>
            <person name="Kohler A."/>
            <person name="de Oliveira R.R."/>
            <person name="Labutti K."/>
            <person name="Lipzen A."/>
            <person name="Lail K."/>
            <person name="Bauer D."/>
            <person name="Ohm R.A."/>
            <person name="Barry K.W."/>
            <person name="Spatafora J."/>
            <person name="Grigoriev I.V."/>
            <person name="Martin F.M."/>
            <person name="Pujade-Renaud V."/>
        </authorList>
    </citation>
    <scope>NUCLEOTIDE SEQUENCE [LARGE SCALE GENOMIC DNA]</scope>
    <source>
        <strain evidence="1 2">Philippines</strain>
    </source>
</reference>
<dbReference type="AlphaFoldDB" id="A0A2T2NGS0"/>
<dbReference type="EMBL" id="KZ678138">
    <property type="protein sequence ID" value="PSN64632.1"/>
    <property type="molecule type" value="Genomic_DNA"/>
</dbReference>
<sequence>MSIVESGAPSSALVALEDRSGRSSCTRSRCVERRSEFSTTAVLFSTLTRPKSLQSLTTQSHTIPALSSSSSKSSSIYLPYALCPMPVFWLCFQVRLSEYDARSQSYGKPALGSTQGLGQLCRNVRLYPRASRPPSHGAMQHKLCKRAARAHKHAEQVTYGQQWATYIIQGPPIRPVCCPESVRHRNILEA</sequence>
<dbReference type="Proteomes" id="UP000240883">
    <property type="component" value="Unassembled WGS sequence"/>
</dbReference>
<accession>A0A2T2NGS0</accession>
<evidence type="ECO:0000313" key="1">
    <source>
        <dbReference type="EMBL" id="PSN64632.1"/>
    </source>
</evidence>
<gene>
    <name evidence="1" type="ORF">BS50DRAFT_78626</name>
</gene>
<proteinExistence type="predicted"/>
<protein>
    <submittedName>
        <fullName evidence="1">Uncharacterized protein</fullName>
    </submittedName>
</protein>